<proteinExistence type="inferred from homology"/>
<dbReference type="GO" id="GO:0006729">
    <property type="term" value="P:tetrahydrobiopterin biosynthetic process"/>
    <property type="evidence" value="ECO:0007669"/>
    <property type="project" value="TreeGrafter"/>
</dbReference>
<sequence>MKYFIITGTSRGLGEAIAENLISPDHHLICISRNKNETLISSSNHMDYFEFDLNNVDNIENMMEQVFSRIDVRNAEKIYLVNNAAVISPLCRIEESSTQELIHNLHINLLAPILLISFFIRFSQYFQIERRVLNISSMSAKNLIPGMSVYSAAKSGLDVFSKCVGTEQGDDSSSVKVISVWPGMIDTSLQEEARDANSSSFASADIFKRAKERGMLASPATVAKKLIALLLGDQFVQGSVIEEL</sequence>
<comment type="subcellular location">
    <subcellularLocation>
        <location evidence="1">Cytoplasm</location>
    </subcellularLocation>
</comment>
<dbReference type="Proteomes" id="UP000093309">
    <property type="component" value="Unassembled WGS sequence"/>
</dbReference>
<name>A0A1C1A1R5_9BACL</name>
<evidence type="ECO:0000256" key="2">
    <source>
        <dbReference type="ARBA" id="ARBA00006484"/>
    </source>
</evidence>
<dbReference type="Gene3D" id="3.40.50.720">
    <property type="entry name" value="NAD(P)-binding Rossmann-like Domain"/>
    <property type="match status" value="1"/>
</dbReference>
<organism evidence="6 7">
    <name type="scientific">Paenibacillus pectinilyticus</name>
    <dbReference type="NCBI Taxonomy" id="512399"/>
    <lineage>
        <taxon>Bacteria</taxon>
        <taxon>Bacillati</taxon>
        <taxon>Bacillota</taxon>
        <taxon>Bacilli</taxon>
        <taxon>Bacillales</taxon>
        <taxon>Paenibacillaceae</taxon>
        <taxon>Paenibacillus</taxon>
    </lineage>
</organism>
<dbReference type="NCBIfam" id="NF005381">
    <property type="entry name" value="PRK06924.1"/>
    <property type="match status" value="1"/>
</dbReference>
<accession>A0A1C1A1R5</accession>
<dbReference type="InterPro" id="IPR036291">
    <property type="entry name" value="NAD(P)-bd_dom_sf"/>
</dbReference>
<dbReference type="Pfam" id="PF00106">
    <property type="entry name" value="adh_short"/>
    <property type="match status" value="1"/>
</dbReference>
<keyword evidence="4" id="KW-0521">NADP</keyword>
<dbReference type="RefSeq" id="WP_065853319.1">
    <property type="nucleotide sequence ID" value="NZ_LYPC01000020.1"/>
</dbReference>
<evidence type="ECO:0000313" key="6">
    <source>
        <dbReference type="EMBL" id="OCT14467.1"/>
    </source>
</evidence>
<gene>
    <name evidence="6" type="ORF">A8709_27060</name>
</gene>
<dbReference type="PRINTS" id="PR00081">
    <property type="entry name" value="GDHRDH"/>
</dbReference>
<evidence type="ECO:0000256" key="4">
    <source>
        <dbReference type="ARBA" id="ARBA00022857"/>
    </source>
</evidence>
<reference evidence="7" key="1">
    <citation type="submission" date="2016-05" db="EMBL/GenBank/DDBJ databases">
        <title>Paenibacillus oryzae. sp. nov., isolated from the rice root.</title>
        <authorList>
            <person name="Zhang J."/>
            <person name="Zhang X."/>
        </authorList>
    </citation>
    <scope>NUCLEOTIDE SEQUENCE [LARGE SCALE GENOMIC DNA]</scope>
    <source>
        <strain evidence="7">KCTC13222</strain>
    </source>
</reference>
<evidence type="ECO:0008006" key="8">
    <source>
        <dbReference type="Google" id="ProtNLM"/>
    </source>
</evidence>
<dbReference type="GO" id="GO:0005737">
    <property type="term" value="C:cytoplasm"/>
    <property type="evidence" value="ECO:0007669"/>
    <property type="project" value="UniProtKB-SubCell"/>
</dbReference>
<dbReference type="SUPFAM" id="SSF51735">
    <property type="entry name" value="NAD(P)-binding Rossmann-fold domains"/>
    <property type="match status" value="1"/>
</dbReference>
<dbReference type="InterPro" id="IPR020904">
    <property type="entry name" value="Sc_DH/Rdtase_CS"/>
</dbReference>
<dbReference type="InterPro" id="IPR002347">
    <property type="entry name" value="SDR_fam"/>
</dbReference>
<dbReference type="EMBL" id="LYPC01000020">
    <property type="protein sequence ID" value="OCT14467.1"/>
    <property type="molecule type" value="Genomic_DNA"/>
</dbReference>
<evidence type="ECO:0000313" key="7">
    <source>
        <dbReference type="Proteomes" id="UP000093309"/>
    </source>
</evidence>
<dbReference type="InterPro" id="IPR051721">
    <property type="entry name" value="Biopterin_syn/organic_redct"/>
</dbReference>
<protein>
    <recommendedName>
        <fullName evidence="8">Short-chain dehydrogenase</fullName>
    </recommendedName>
</protein>
<evidence type="ECO:0000256" key="5">
    <source>
        <dbReference type="ARBA" id="ARBA00023002"/>
    </source>
</evidence>
<dbReference type="PANTHER" id="PTHR44085">
    <property type="entry name" value="SEPIAPTERIN REDUCTASE"/>
    <property type="match status" value="1"/>
</dbReference>
<dbReference type="GO" id="GO:0004757">
    <property type="term" value="F:sepiapterin reductase (NADP+) activity"/>
    <property type="evidence" value="ECO:0007669"/>
    <property type="project" value="TreeGrafter"/>
</dbReference>
<dbReference type="STRING" id="512399.A8709_27060"/>
<keyword evidence="7" id="KW-1185">Reference proteome</keyword>
<dbReference type="PANTHER" id="PTHR44085:SF2">
    <property type="entry name" value="SEPIAPTERIN REDUCTASE"/>
    <property type="match status" value="1"/>
</dbReference>
<comment type="similarity">
    <text evidence="2">Belongs to the short-chain dehydrogenases/reductases (SDR) family.</text>
</comment>
<evidence type="ECO:0000256" key="1">
    <source>
        <dbReference type="ARBA" id="ARBA00004496"/>
    </source>
</evidence>
<dbReference type="AlphaFoldDB" id="A0A1C1A1R5"/>
<comment type="caution">
    <text evidence="6">The sequence shown here is derived from an EMBL/GenBank/DDBJ whole genome shotgun (WGS) entry which is preliminary data.</text>
</comment>
<dbReference type="PROSITE" id="PS00061">
    <property type="entry name" value="ADH_SHORT"/>
    <property type="match status" value="1"/>
</dbReference>
<keyword evidence="3" id="KW-0963">Cytoplasm</keyword>
<evidence type="ECO:0000256" key="3">
    <source>
        <dbReference type="ARBA" id="ARBA00022490"/>
    </source>
</evidence>
<keyword evidence="5" id="KW-0560">Oxidoreductase</keyword>